<proteinExistence type="predicted"/>
<comment type="caution">
    <text evidence="3">The sequence shown here is derived from an EMBL/GenBank/DDBJ whole genome shotgun (WGS) entry which is preliminary data.</text>
</comment>
<dbReference type="GO" id="GO:0048870">
    <property type="term" value="P:cell motility"/>
    <property type="evidence" value="ECO:0007669"/>
    <property type="project" value="TreeGrafter"/>
</dbReference>
<sequence length="561" mass="65582">MKKGIDDYRKNDNVHLQKHQSSLWNDMEATQQTKLYEFEKKNMLEVEYEVIRDRQLRELELGDELFNKTPVSVRDLRSRLYTESYKFVKSQRIKCLLIGDCDFTEKTFIIDGIEGFSERKFQSLFVRQAYRWKRTQVSLHIPSHKAMLEELWTKANLSDEGGKWRKIGFATEAPKWEIQRVGYLGLENMHGFMKKDIDDYQKTILEQYNRPAERRCPFAKTSIEVTELLCDYWDVSTGYTTSTSFQPLLLAFEKIHYITVKSFFRLWNDMEATVDDFPKVSALVRSQLKFALRDEATKQLYEFEKDMLEVEYKVIRDRQLKELELGDDLLSKTPVRNLRSRLYTESYEFVKSQRIKCLLIGDWFQITTITNVPLNSATNLGKRATINKKWRYYRLSPNMKFLHYSDFTEKTFIRDGIEDLPERMTDIMTGPSPQITSTPGSPPRANLRHLSTNTIMTSNNLSQDLTFSLLSGPDTVLTEFIAKDYTQYSEWTDGLNMLFDKNINSKDTAEYIHILTEIGVKVKLLDLSGEKVEIPQNIEVPSKLPIIGTGGSGFYYDDPFS</sequence>
<dbReference type="EMBL" id="BEXD01000191">
    <property type="protein sequence ID" value="GBB85148.1"/>
    <property type="molecule type" value="Genomic_DNA"/>
</dbReference>
<dbReference type="Pfam" id="PF04727">
    <property type="entry name" value="ELMO_CED12"/>
    <property type="match status" value="1"/>
</dbReference>
<comment type="function">
    <text evidence="1">Involved in cytoskeletal rearrangements required for phagocytosis of apoptotic cells and cell motility. Acts in association with DOCK1 and CRK. Was initially proposed to be required in complex with DOCK1 to activate Rac Rho small GTPases. May enhance the guanine nucleotide exchange factor (GEF) activity of DOCK1.</text>
</comment>
<dbReference type="Pfam" id="PF16457">
    <property type="entry name" value="PH_12"/>
    <property type="match status" value="1"/>
</dbReference>
<gene>
    <name evidence="3" type="ORF">RclHR1_01170032</name>
</gene>
<dbReference type="PROSITE" id="PS51335">
    <property type="entry name" value="ELMO"/>
    <property type="match status" value="1"/>
</dbReference>
<evidence type="ECO:0000256" key="1">
    <source>
        <dbReference type="ARBA" id="ARBA00024863"/>
    </source>
</evidence>
<dbReference type="InterPro" id="IPR006816">
    <property type="entry name" value="ELMO_dom"/>
</dbReference>
<feature type="domain" description="ELMO" evidence="2">
    <location>
        <begin position="143"/>
        <end position="292"/>
    </location>
</feature>
<evidence type="ECO:0000313" key="4">
    <source>
        <dbReference type="Proteomes" id="UP000247702"/>
    </source>
</evidence>
<dbReference type="AlphaFoldDB" id="A0A2Z6QWT6"/>
<reference evidence="3 4" key="1">
    <citation type="submission" date="2017-11" db="EMBL/GenBank/DDBJ databases">
        <title>The genome of Rhizophagus clarus HR1 reveals common genetic basis of auxotrophy among arbuscular mycorrhizal fungi.</title>
        <authorList>
            <person name="Kobayashi Y."/>
        </authorList>
    </citation>
    <scope>NUCLEOTIDE SEQUENCE [LARGE SCALE GENOMIC DNA]</scope>
    <source>
        <strain evidence="3 4">HR1</strain>
    </source>
</reference>
<protein>
    <recommendedName>
        <fullName evidence="2">ELMO domain-containing protein</fullName>
    </recommendedName>
</protein>
<dbReference type="PANTHER" id="PTHR12771:SF56">
    <property type="entry name" value="CED-12"/>
    <property type="match status" value="1"/>
</dbReference>
<dbReference type="Gene3D" id="2.30.29.30">
    <property type="entry name" value="Pleckstrin-homology domain (PH domain)/Phosphotyrosine-binding domain (PTB)"/>
    <property type="match status" value="1"/>
</dbReference>
<dbReference type="GO" id="GO:0005886">
    <property type="term" value="C:plasma membrane"/>
    <property type="evidence" value="ECO:0007669"/>
    <property type="project" value="TreeGrafter"/>
</dbReference>
<dbReference type="GO" id="GO:0007015">
    <property type="term" value="P:actin filament organization"/>
    <property type="evidence" value="ECO:0007669"/>
    <property type="project" value="TreeGrafter"/>
</dbReference>
<accession>A0A2Z6QWT6</accession>
<dbReference type="InterPro" id="IPR001849">
    <property type="entry name" value="PH_domain"/>
</dbReference>
<evidence type="ECO:0000313" key="3">
    <source>
        <dbReference type="EMBL" id="GBB85148.1"/>
    </source>
</evidence>
<dbReference type="PANTHER" id="PTHR12771">
    <property type="entry name" value="ENGULFMENT AND CELL MOTILITY"/>
    <property type="match status" value="1"/>
</dbReference>
<organism evidence="3 4">
    <name type="scientific">Rhizophagus clarus</name>
    <dbReference type="NCBI Taxonomy" id="94130"/>
    <lineage>
        <taxon>Eukaryota</taxon>
        <taxon>Fungi</taxon>
        <taxon>Fungi incertae sedis</taxon>
        <taxon>Mucoromycota</taxon>
        <taxon>Glomeromycotina</taxon>
        <taxon>Glomeromycetes</taxon>
        <taxon>Glomerales</taxon>
        <taxon>Glomeraceae</taxon>
        <taxon>Rhizophagus</taxon>
    </lineage>
</organism>
<dbReference type="InterPro" id="IPR050868">
    <property type="entry name" value="ELMO_domain-containing"/>
</dbReference>
<dbReference type="Proteomes" id="UP000247702">
    <property type="component" value="Unassembled WGS sequence"/>
</dbReference>
<name>A0A2Z6QWT6_9GLOM</name>
<keyword evidence="4" id="KW-1185">Reference proteome</keyword>
<evidence type="ECO:0000259" key="2">
    <source>
        <dbReference type="PROSITE" id="PS51335"/>
    </source>
</evidence>
<dbReference type="STRING" id="94130.A0A2Z6QWT6"/>
<dbReference type="InterPro" id="IPR011993">
    <property type="entry name" value="PH-like_dom_sf"/>
</dbReference>